<dbReference type="STRING" id="29172.A0A0D8Y2A4"/>
<dbReference type="PROSITE" id="PS50021">
    <property type="entry name" value="CH"/>
    <property type="match status" value="1"/>
</dbReference>
<reference evidence="4" key="2">
    <citation type="journal article" date="2016" name="Sci. Rep.">
        <title>Dictyocaulus viviparus genome, variome and transcriptome elucidate lungworm biology and support future intervention.</title>
        <authorList>
            <person name="McNulty S.N."/>
            <person name="Strube C."/>
            <person name="Rosa B.A."/>
            <person name="Martin J.C."/>
            <person name="Tyagi R."/>
            <person name="Choi Y.J."/>
            <person name="Wang Q."/>
            <person name="Hallsworth Pepin K."/>
            <person name="Zhang X."/>
            <person name="Ozersky P."/>
            <person name="Wilson R.K."/>
            <person name="Sternberg P.W."/>
            <person name="Gasser R.B."/>
            <person name="Mitreva M."/>
        </authorList>
    </citation>
    <scope>NUCLEOTIDE SEQUENCE [LARGE SCALE GENOMIC DNA]</scope>
    <source>
        <strain evidence="4">HannoverDv2000</strain>
    </source>
</reference>
<keyword evidence="1" id="KW-0175">Coiled coil</keyword>
<keyword evidence="4" id="KW-1185">Reference proteome</keyword>
<gene>
    <name evidence="3" type="ORF">DICVIV_02980</name>
</gene>
<feature type="coiled-coil region" evidence="1">
    <location>
        <begin position="173"/>
        <end position="232"/>
    </location>
</feature>
<dbReference type="AlphaFoldDB" id="A0A0D8Y2A4"/>
<protein>
    <recommendedName>
        <fullName evidence="2">Calponin-homology (CH) domain-containing protein</fullName>
    </recommendedName>
</protein>
<dbReference type="SUPFAM" id="SSF47576">
    <property type="entry name" value="Calponin-homology domain, CH-domain"/>
    <property type="match status" value="1"/>
</dbReference>
<dbReference type="Gene3D" id="1.10.418.10">
    <property type="entry name" value="Calponin-like domain"/>
    <property type="match status" value="1"/>
</dbReference>
<evidence type="ECO:0000313" key="3">
    <source>
        <dbReference type="EMBL" id="KJH50830.1"/>
    </source>
</evidence>
<proteinExistence type="predicted"/>
<dbReference type="PANTHER" id="PTHR23167:SF46">
    <property type="entry name" value="EPS15 HOMOLOGY DOMAIN CONTAINING PROTEIN-BINDING PROTEIN 1, ISOFORM F"/>
    <property type="match status" value="1"/>
</dbReference>
<dbReference type="OrthoDB" id="10017054at2759"/>
<name>A0A0D8Y2A4_DICVI</name>
<dbReference type="InterPro" id="IPR050540">
    <property type="entry name" value="F-actin_Monoox_Mical"/>
</dbReference>
<evidence type="ECO:0000256" key="1">
    <source>
        <dbReference type="SAM" id="Coils"/>
    </source>
</evidence>
<dbReference type="SMART" id="SM00033">
    <property type="entry name" value="CH"/>
    <property type="match status" value="1"/>
</dbReference>
<evidence type="ECO:0000313" key="4">
    <source>
        <dbReference type="Proteomes" id="UP000053766"/>
    </source>
</evidence>
<dbReference type="PANTHER" id="PTHR23167">
    <property type="entry name" value="CALPONIN HOMOLOGY DOMAIN-CONTAINING PROTEIN DDB_G0272472-RELATED"/>
    <property type="match status" value="1"/>
</dbReference>
<organism evidence="3 4">
    <name type="scientific">Dictyocaulus viviparus</name>
    <name type="common">Bovine lungworm</name>
    <dbReference type="NCBI Taxonomy" id="29172"/>
    <lineage>
        <taxon>Eukaryota</taxon>
        <taxon>Metazoa</taxon>
        <taxon>Ecdysozoa</taxon>
        <taxon>Nematoda</taxon>
        <taxon>Chromadorea</taxon>
        <taxon>Rhabditida</taxon>
        <taxon>Rhabditina</taxon>
        <taxon>Rhabditomorpha</taxon>
        <taxon>Strongyloidea</taxon>
        <taxon>Metastrongylidae</taxon>
        <taxon>Dictyocaulus</taxon>
    </lineage>
</organism>
<feature type="domain" description="Calponin-homology (CH)" evidence="2">
    <location>
        <begin position="254"/>
        <end position="354"/>
    </location>
</feature>
<reference evidence="3 4" key="1">
    <citation type="submission" date="2013-11" db="EMBL/GenBank/DDBJ databases">
        <title>Draft genome of the bovine lungworm Dictyocaulus viviparus.</title>
        <authorList>
            <person name="Mitreva M."/>
        </authorList>
    </citation>
    <scope>NUCLEOTIDE SEQUENCE [LARGE SCALE GENOMIC DNA]</scope>
    <source>
        <strain evidence="3 4">HannoverDv2000</strain>
    </source>
</reference>
<feature type="coiled-coil region" evidence="1">
    <location>
        <begin position="99"/>
        <end position="133"/>
    </location>
</feature>
<dbReference type="InterPro" id="IPR001715">
    <property type="entry name" value="CH_dom"/>
</dbReference>
<accession>A0A0D8Y2A4</accession>
<evidence type="ECO:0000259" key="2">
    <source>
        <dbReference type="PROSITE" id="PS50021"/>
    </source>
</evidence>
<sequence>MCSEPSLSPVKWRRRSWRSIISAHKETAVPSSIPVAVRVHELEKRQREKSDDNLNCLKEMLQRLIDLHSIPQYAKGDTANTTEELQAIMFELQEVRLSLLSFERKYAAVQKKSEKLEADLNMTKRQLDMAREEALSRCKNTYQSTKMKSNQSIDDCILDCNGNINENENLSILKELNDKVVMLNKELEERDAIIENERRLHKLQLKDFILAVKAAERHREEAEAEVQRLIEVNRMVVSADEALWADLMQKYQSSSKRNALLTWAQTHLTAYPSITVSNFTSDWNDGRAFCALIHHFQPDMVDRIMLMERDLCSQLALQLAAKLNININLETFSNTIPDFKLVMAAVFELYKKFDAGGEQQC</sequence>
<dbReference type="EMBL" id="KN716196">
    <property type="protein sequence ID" value="KJH50830.1"/>
    <property type="molecule type" value="Genomic_DNA"/>
</dbReference>
<dbReference type="InterPro" id="IPR036872">
    <property type="entry name" value="CH_dom_sf"/>
</dbReference>
<dbReference type="Pfam" id="PF00307">
    <property type="entry name" value="CH"/>
    <property type="match status" value="1"/>
</dbReference>
<dbReference type="Proteomes" id="UP000053766">
    <property type="component" value="Unassembled WGS sequence"/>
</dbReference>